<dbReference type="Proteomes" id="UP000694251">
    <property type="component" value="Chromosome 8"/>
</dbReference>
<gene>
    <name evidence="5" type="ORF">ISN44_As08g003910</name>
</gene>
<sequence length="319" mass="37381">MVTENKLRIQVGSEANRSRKKRGAKEVEEVNVDQTNTKKKQKLDRELSLRSRCHKVLKSLKEEWFGWRFENLVTDNPDYFSAISKPMDFVTIKSKLDKNLYVNTVREFPEDVRLVFANAVRYYPPENMLHKNAKRLKKIFEIKWESVKQKLASEVLRIEQKDNPESKSDIGSKGFAMTMPLSPKKALRAATIRIRFSDAIVKARYRKLIDESSNKADVMMRMKKEKQLLERRERQVKATIEAETSAARLKAVREERLAREKLEEEAKSNFEDHLETEKEIVKLCGGSYLARTRCLKDLGLVLRIDYWPELEEIKEEGEI</sequence>
<dbReference type="InterPro" id="IPR018359">
    <property type="entry name" value="Bromodomain_CS"/>
</dbReference>
<feature type="domain" description="Bromo" evidence="4">
    <location>
        <begin position="77"/>
        <end position="130"/>
    </location>
</feature>
<reference evidence="5 6" key="1">
    <citation type="submission" date="2020-12" db="EMBL/GenBank/DDBJ databases">
        <title>Concerted genomic and epigenomic changes stabilize Arabidopsis allopolyploids.</title>
        <authorList>
            <person name="Chen Z."/>
        </authorList>
    </citation>
    <scope>NUCLEOTIDE SEQUENCE [LARGE SCALE GENOMIC DNA]</scope>
    <source>
        <strain evidence="5">As9502</strain>
        <tissue evidence="5">Leaf</tissue>
    </source>
</reference>
<dbReference type="PROSITE" id="PS00633">
    <property type="entry name" value="BROMODOMAIN_1"/>
    <property type="match status" value="1"/>
</dbReference>
<dbReference type="PANTHER" id="PTHR46136:SF19">
    <property type="entry name" value="TRANSCRIPTION FACTOR GTE12"/>
    <property type="match status" value="1"/>
</dbReference>
<dbReference type="Pfam" id="PF00439">
    <property type="entry name" value="Bromodomain"/>
    <property type="match status" value="1"/>
</dbReference>
<dbReference type="EMBL" id="JAEFBJ010000008">
    <property type="protein sequence ID" value="KAG7580610.1"/>
    <property type="molecule type" value="Genomic_DNA"/>
</dbReference>
<evidence type="ECO:0000256" key="1">
    <source>
        <dbReference type="PROSITE-ProRule" id="PRU00035"/>
    </source>
</evidence>
<feature type="region of interest" description="Disordered" evidence="3">
    <location>
        <begin position="10"/>
        <end position="39"/>
    </location>
</feature>
<dbReference type="OrthoDB" id="1113738at2759"/>
<evidence type="ECO:0000313" key="6">
    <source>
        <dbReference type="Proteomes" id="UP000694251"/>
    </source>
</evidence>
<keyword evidence="6" id="KW-1185">Reference proteome</keyword>
<dbReference type="SMART" id="SM00297">
    <property type="entry name" value="BROMO"/>
    <property type="match status" value="1"/>
</dbReference>
<name>A0A8T2B1Z0_ARASU</name>
<organism evidence="5 6">
    <name type="scientific">Arabidopsis suecica</name>
    <name type="common">Swedish thale-cress</name>
    <name type="synonym">Cardaminopsis suecica</name>
    <dbReference type="NCBI Taxonomy" id="45249"/>
    <lineage>
        <taxon>Eukaryota</taxon>
        <taxon>Viridiplantae</taxon>
        <taxon>Streptophyta</taxon>
        <taxon>Embryophyta</taxon>
        <taxon>Tracheophyta</taxon>
        <taxon>Spermatophyta</taxon>
        <taxon>Magnoliopsida</taxon>
        <taxon>eudicotyledons</taxon>
        <taxon>Gunneridae</taxon>
        <taxon>Pentapetalae</taxon>
        <taxon>rosids</taxon>
        <taxon>malvids</taxon>
        <taxon>Brassicales</taxon>
        <taxon>Brassicaceae</taxon>
        <taxon>Camelineae</taxon>
        <taxon>Arabidopsis</taxon>
    </lineage>
</organism>
<accession>A0A8T2B1Z0</accession>
<evidence type="ECO:0000313" key="5">
    <source>
        <dbReference type="EMBL" id="KAG7580610.1"/>
    </source>
</evidence>
<evidence type="ECO:0000259" key="4">
    <source>
        <dbReference type="PROSITE" id="PS50014"/>
    </source>
</evidence>
<dbReference type="AlphaFoldDB" id="A0A8T2B1Z0"/>
<proteinExistence type="predicted"/>
<evidence type="ECO:0000256" key="2">
    <source>
        <dbReference type="SAM" id="Coils"/>
    </source>
</evidence>
<dbReference type="InterPro" id="IPR001487">
    <property type="entry name" value="Bromodomain"/>
</dbReference>
<keyword evidence="2" id="KW-0175">Coiled coil</keyword>
<dbReference type="PROSITE" id="PS50014">
    <property type="entry name" value="BROMODOMAIN_2"/>
    <property type="match status" value="1"/>
</dbReference>
<keyword evidence="1" id="KW-0103">Bromodomain</keyword>
<evidence type="ECO:0000256" key="3">
    <source>
        <dbReference type="SAM" id="MobiDB-lite"/>
    </source>
</evidence>
<protein>
    <submittedName>
        <fullName evidence="5">Bromodomain</fullName>
    </submittedName>
</protein>
<dbReference type="PANTHER" id="PTHR46136">
    <property type="entry name" value="TRANSCRIPTION FACTOR GTE8"/>
    <property type="match status" value="1"/>
</dbReference>
<dbReference type="InterPro" id="IPR052442">
    <property type="entry name" value="Env_Response_Regulator"/>
</dbReference>
<feature type="coiled-coil region" evidence="2">
    <location>
        <begin position="219"/>
        <end position="279"/>
    </location>
</feature>
<comment type="caution">
    <text evidence="5">The sequence shown here is derived from an EMBL/GenBank/DDBJ whole genome shotgun (WGS) entry which is preliminary data.</text>
</comment>